<evidence type="ECO:0008006" key="4">
    <source>
        <dbReference type="Google" id="ProtNLM"/>
    </source>
</evidence>
<gene>
    <name evidence="2" type="ORF">MSP7336_01477</name>
</gene>
<dbReference type="RefSeq" id="WP_113963397.1">
    <property type="nucleotide sequence ID" value="NZ_UEGW01000001.1"/>
</dbReference>
<feature type="compositionally biased region" description="Basic and acidic residues" evidence="1">
    <location>
        <begin position="144"/>
        <end position="157"/>
    </location>
</feature>
<organism evidence="2 3">
    <name type="scientific">Mycobacterium shimoidei</name>
    <dbReference type="NCBI Taxonomy" id="29313"/>
    <lineage>
        <taxon>Bacteria</taxon>
        <taxon>Bacillati</taxon>
        <taxon>Actinomycetota</taxon>
        <taxon>Actinomycetes</taxon>
        <taxon>Mycobacteriales</taxon>
        <taxon>Mycobacteriaceae</taxon>
        <taxon>Mycobacterium</taxon>
    </lineage>
</organism>
<evidence type="ECO:0000256" key="1">
    <source>
        <dbReference type="SAM" id="MobiDB-lite"/>
    </source>
</evidence>
<feature type="region of interest" description="Disordered" evidence="1">
    <location>
        <begin position="121"/>
        <end position="157"/>
    </location>
</feature>
<feature type="compositionally biased region" description="Basic and acidic residues" evidence="1">
    <location>
        <begin position="38"/>
        <end position="64"/>
    </location>
</feature>
<dbReference type="AlphaFoldDB" id="A0A375YWE5"/>
<reference evidence="2 3" key="1">
    <citation type="submission" date="2018-05" db="EMBL/GenBank/DDBJ databases">
        <authorList>
            <consortium name="IHU Genomes"/>
        </authorList>
    </citation>
    <scope>NUCLEOTIDE SEQUENCE [LARGE SCALE GENOMIC DNA]</scope>
    <source>
        <strain evidence="2 3">P7336</strain>
    </source>
</reference>
<evidence type="ECO:0000313" key="3">
    <source>
        <dbReference type="Proteomes" id="UP000252015"/>
    </source>
</evidence>
<proteinExistence type="predicted"/>
<evidence type="ECO:0000313" key="2">
    <source>
        <dbReference type="EMBL" id="SRX93241.1"/>
    </source>
</evidence>
<dbReference type="Proteomes" id="UP000252015">
    <property type="component" value="Unassembled WGS sequence"/>
</dbReference>
<feature type="region of interest" description="Disordered" evidence="1">
    <location>
        <begin position="1"/>
        <end position="64"/>
    </location>
</feature>
<name>A0A375YWE5_MYCSH</name>
<sequence length="157" mass="16997">MSEDTNENAVQTTHEGAESVADGLSAPPEGEGPGNDFESPKGNKEERFRKERNEAREALAAAEERIQRMQRAEVERLASDGLSHPADLFSLSGNELADYLTEDGDVDPEKVAADVAAILAERPGLRKQTPGYDPSQGRGGRPPAKREPKSLGDVIRF</sequence>
<protein>
    <recommendedName>
        <fullName evidence="4">Scaffolding protein</fullName>
    </recommendedName>
</protein>
<dbReference type="EMBL" id="UEGW01000001">
    <property type="protein sequence ID" value="SRX93241.1"/>
    <property type="molecule type" value="Genomic_DNA"/>
</dbReference>
<keyword evidence="3" id="KW-1185">Reference proteome</keyword>
<accession>A0A375YWE5</accession>